<comment type="caution">
    <text evidence="1">The sequence shown here is derived from an EMBL/GenBank/DDBJ whole genome shotgun (WGS) entry which is preliminary data.</text>
</comment>
<evidence type="ECO:0000313" key="1">
    <source>
        <dbReference type="EMBL" id="ECQ7807652.1"/>
    </source>
</evidence>
<reference evidence="1" key="1">
    <citation type="submission" date="2019-09" db="EMBL/GenBank/DDBJ databases">
        <authorList>
            <consortium name="PulseNet: The National Subtyping Network for Foodborne Disease Surveillance"/>
            <person name="Tarr C.L."/>
            <person name="Trees E."/>
            <person name="Katz L.S."/>
            <person name="Carleton-Romer H.A."/>
            <person name="Stroika S."/>
            <person name="Kucerova Z."/>
            <person name="Roache K.F."/>
            <person name="Sabol A.L."/>
            <person name="Besser J."/>
            <person name="Gerner-Smidt P."/>
        </authorList>
    </citation>
    <scope>NUCLEOTIDE SEQUENCE</scope>
    <source>
        <strain evidence="2">PNUSAS001905</strain>
        <strain evidence="1">PNUSAS076849</strain>
    </source>
</reference>
<proteinExistence type="predicted"/>
<dbReference type="EMBL" id="AAKCWS010000027">
    <property type="protein sequence ID" value="ECQ7807652.1"/>
    <property type="molecule type" value="Genomic_DNA"/>
</dbReference>
<gene>
    <name evidence="2" type="ORF">A6J25_16595</name>
    <name evidence="1" type="ORF">F0Z77_16085</name>
</gene>
<protein>
    <submittedName>
        <fullName evidence="1">Uncharacterized protein</fullName>
    </submittedName>
</protein>
<evidence type="ECO:0000313" key="2">
    <source>
        <dbReference type="EMBL" id="EDB4032108.1"/>
    </source>
</evidence>
<sequence>MAVKIFRSDHLPNSELTYREWLLKNPDGFVVNTLKSASGQHTKSDERFTRIHRAKCKTINPLLSSTEKSGFTTGRYQKLCATDFEVADSEARKITGLKFVKRCPNCI</sequence>
<name>A0A5Y9Q140_SALER</name>
<dbReference type="EMBL" id="AALNJJ010000031">
    <property type="protein sequence ID" value="EDB4032108.1"/>
    <property type="molecule type" value="Genomic_DNA"/>
</dbReference>
<accession>A0A5Y9Q140</accession>
<organism evidence="1">
    <name type="scientific">Salmonella enterica</name>
    <name type="common">Salmonella choleraesuis</name>
    <dbReference type="NCBI Taxonomy" id="28901"/>
    <lineage>
        <taxon>Bacteria</taxon>
        <taxon>Pseudomonadati</taxon>
        <taxon>Pseudomonadota</taxon>
        <taxon>Gammaproteobacteria</taxon>
        <taxon>Enterobacterales</taxon>
        <taxon>Enterobacteriaceae</taxon>
        <taxon>Salmonella</taxon>
    </lineage>
</organism>
<dbReference type="AlphaFoldDB" id="A0A5Y9Q140"/>